<evidence type="ECO:0000313" key="2">
    <source>
        <dbReference type="EMBL" id="KAL2047592.1"/>
    </source>
</evidence>
<evidence type="ECO:0000256" key="1">
    <source>
        <dbReference type="SAM" id="SignalP"/>
    </source>
</evidence>
<comment type="caution">
    <text evidence="2">The sequence shown here is derived from an EMBL/GenBank/DDBJ whole genome shotgun (WGS) entry which is preliminary data.</text>
</comment>
<reference evidence="2 3" key="1">
    <citation type="submission" date="2024-09" db="EMBL/GenBank/DDBJ databases">
        <title>Rethinking Asexuality: The Enigmatic Case of Functional Sexual Genes in Lepraria (Stereocaulaceae).</title>
        <authorList>
            <person name="Doellman M."/>
            <person name="Sun Y."/>
            <person name="Barcenas-Pena A."/>
            <person name="Lumbsch H.T."/>
            <person name="Grewe F."/>
        </authorList>
    </citation>
    <scope>NUCLEOTIDE SEQUENCE [LARGE SCALE GENOMIC DNA]</scope>
    <source>
        <strain evidence="2 3">Mercado 3170</strain>
    </source>
</reference>
<name>A0ABR4APB8_9LECA</name>
<evidence type="ECO:0000313" key="3">
    <source>
        <dbReference type="Proteomes" id="UP001590950"/>
    </source>
</evidence>
<sequence>MIPAITASIVLVSGLFLAQLIPLTNAVNITNVGDNAAVTACRETRVWTFPSWPTDIALYCQQAISNLVVTEWEVFQNPKPMHDFMPEGEKQQHFATDPVRLPCKFTAGPCTLALTTLKSVPTGYMPTEFPKPPYAPGSYTSWHDVWVGAKFLYERCVNDKAQAGMLTISTTAQIPGLGLFLYATNSQIDKIIGQQVNVASVLPVVNRTDPNPRIISNAATY</sequence>
<protein>
    <submittedName>
        <fullName evidence="2">Uncharacterized protein</fullName>
    </submittedName>
</protein>
<feature type="chain" id="PRO_5046185708" evidence="1">
    <location>
        <begin position="27"/>
        <end position="221"/>
    </location>
</feature>
<proteinExistence type="predicted"/>
<gene>
    <name evidence="2" type="ORF">N7G274_000634</name>
</gene>
<organism evidence="2 3">
    <name type="scientific">Stereocaulon virgatum</name>
    <dbReference type="NCBI Taxonomy" id="373712"/>
    <lineage>
        <taxon>Eukaryota</taxon>
        <taxon>Fungi</taxon>
        <taxon>Dikarya</taxon>
        <taxon>Ascomycota</taxon>
        <taxon>Pezizomycotina</taxon>
        <taxon>Lecanoromycetes</taxon>
        <taxon>OSLEUM clade</taxon>
        <taxon>Lecanoromycetidae</taxon>
        <taxon>Lecanorales</taxon>
        <taxon>Lecanorineae</taxon>
        <taxon>Stereocaulaceae</taxon>
        <taxon>Stereocaulon</taxon>
    </lineage>
</organism>
<keyword evidence="1" id="KW-0732">Signal</keyword>
<accession>A0ABR4APB8</accession>
<feature type="signal peptide" evidence="1">
    <location>
        <begin position="1"/>
        <end position="26"/>
    </location>
</feature>
<keyword evidence="3" id="KW-1185">Reference proteome</keyword>
<dbReference type="EMBL" id="JBEFKJ010000002">
    <property type="protein sequence ID" value="KAL2047592.1"/>
    <property type="molecule type" value="Genomic_DNA"/>
</dbReference>
<dbReference type="Proteomes" id="UP001590950">
    <property type="component" value="Unassembled WGS sequence"/>
</dbReference>